<feature type="domain" description="Methyltransferase small" evidence="6">
    <location>
        <begin position="102"/>
        <end position="199"/>
    </location>
</feature>
<evidence type="ECO:0000313" key="9">
    <source>
        <dbReference type="Proteomes" id="UP000182486"/>
    </source>
</evidence>
<feature type="domain" description="Release factor glutamine methyltransferase N-terminal" evidence="7">
    <location>
        <begin position="19"/>
        <end position="73"/>
    </location>
</feature>
<comment type="caution">
    <text evidence="8">The sequence shown here is derived from an EMBL/GenBank/DDBJ whole genome shotgun (WGS) entry which is preliminary data.</text>
</comment>
<dbReference type="InterPro" id="IPR029063">
    <property type="entry name" value="SAM-dependent_MTases_sf"/>
</dbReference>
<dbReference type="InterPro" id="IPR007848">
    <property type="entry name" value="Small_mtfrase_dom"/>
</dbReference>
<evidence type="ECO:0000256" key="4">
    <source>
        <dbReference type="ARBA" id="ARBA00022691"/>
    </source>
</evidence>
<dbReference type="PROSITE" id="PS00092">
    <property type="entry name" value="N6_MTASE"/>
    <property type="match status" value="1"/>
</dbReference>
<dbReference type="Gene3D" id="3.40.50.150">
    <property type="entry name" value="Vaccinia Virus protein VP39"/>
    <property type="match status" value="1"/>
</dbReference>
<dbReference type="PANTHER" id="PTHR18895">
    <property type="entry name" value="HEMK METHYLTRANSFERASE"/>
    <property type="match status" value="1"/>
</dbReference>
<evidence type="ECO:0000256" key="3">
    <source>
        <dbReference type="ARBA" id="ARBA00022679"/>
    </source>
</evidence>
<dbReference type="EC" id="2.1.1.297" evidence="1"/>
<keyword evidence="3" id="KW-0808">Transferase</keyword>
<gene>
    <name evidence="8" type="ORF">BG844_00070</name>
</gene>
<comment type="catalytic activity">
    <reaction evidence="5">
        <text>L-glutaminyl-[peptide chain release factor] + S-adenosyl-L-methionine = N(5)-methyl-L-glutaminyl-[peptide chain release factor] + S-adenosyl-L-homocysteine + H(+)</text>
        <dbReference type="Rhea" id="RHEA:42896"/>
        <dbReference type="Rhea" id="RHEA-COMP:10271"/>
        <dbReference type="Rhea" id="RHEA-COMP:10272"/>
        <dbReference type="ChEBI" id="CHEBI:15378"/>
        <dbReference type="ChEBI" id="CHEBI:30011"/>
        <dbReference type="ChEBI" id="CHEBI:57856"/>
        <dbReference type="ChEBI" id="CHEBI:59789"/>
        <dbReference type="ChEBI" id="CHEBI:61891"/>
        <dbReference type="EC" id="2.1.1.297"/>
    </reaction>
</comment>
<dbReference type="RefSeq" id="WP_071802612.1">
    <property type="nucleotide sequence ID" value="NZ_MEIA01000001.1"/>
</dbReference>
<dbReference type="Pfam" id="PF05175">
    <property type="entry name" value="MTS"/>
    <property type="match status" value="1"/>
</dbReference>
<keyword evidence="9" id="KW-1185">Reference proteome</keyword>
<dbReference type="InterPro" id="IPR002052">
    <property type="entry name" value="DNA_methylase_N6_adenine_CS"/>
</dbReference>
<dbReference type="PANTHER" id="PTHR18895:SF74">
    <property type="entry name" value="MTRF1L RELEASE FACTOR GLUTAMINE METHYLTRANSFERASE"/>
    <property type="match status" value="1"/>
</dbReference>
<evidence type="ECO:0000313" key="8">
    <source>
        <dbReference type="EMBL" id="OJF16271.1"/>
    </source>
</evidence>
<dbReference type="InterPro" id="IPR004556">
    <property type="entry name" value="HemK-like"/>
</dbReference>
<dbReference type="GO" id="GO:0032259">
    <property type="term" value="P:methylation"/>
    <property type="evidence" value="ECO:0007669"/>
    <property type="project" value="UniProtKB-KW"/>
</dbReference>
<keyword evidence="4" id="KW-0949">S-adenosyl-L-methionine</keyword>
<evidence type="ECO:0000256" key="5">
    <source>
        <dbReference type="ARBA" id="ARBA00048391"/>
    </source>
</evidence>
<organism evidence="8 9">
    <name type="scientific">Couchioplanes caeruleus subsp. caeruleus</name>
    <dbReference type="NCBI Taxonomy" id="56427"/>
    <lineage>
        <taxon>Bacteria</taxon>
        <taxon>Bacillati</taxon>
        <taxon>Actinomycetota</taxon>
        <taxon>Actinomycetes</taxon>
        <taxon>Micromonosporales</taxon>
        <taxon>Micromonosporaceae</taxon>
        <taxon>Couchioplanes</taxon>
    </lineage>
</organism>
<accession>A0A1K0FTS6</accession>
<dbReference type="InterPro" id="IPR040758">
    <property type="entry name" value="PrmC_N"/>
</dbReference>
<reference evidence="8 9" key="1">
    <citation type="submission" date="2016-09" db="EMBL/GenBank/DDBJ databases">
        <title>Couchioplanes caeruleus draft genome sequence.</title>
        <authorList>
            <person name="Sheehan J."/>
            <person name="Caffrey P."/>
        </authorList>
    </citation>
    <scope>NUCLEOTIDE SEQUENCE [LARGE SCALE GENOMIC DNA]</scope>
    <source>
        <strain evidence="8 9">DSM 43634</strain>
    </source>
</reference>
<dbReference type="GO" id="GO:0102559">
    <property type="term" value="F:peptide chain release factor N(5)-glutamine methyltransferase activity"/>
    <property type="evidence" value="ECO:0007669"/>
    <property type="project" value="UniProtKB-EC"/>
</dbReference>
<evidence type="ECO:0000259" key="6">
    <source>
        <dbReference type="Pfam" id="PF05175"/>
    </source>
</evidence>
<dbReference type="AlphaFoldDB" id="A0A1K0FTS6"/>
<name>A0A1K0FTS6_9ACTN</name>
<sequence length="284" mass="30112">MTIGTLIDAAVGPIAEGMSPTPHRDAEELYALAAGIDVADIDRDGEPDEQTTDEFQRLTRSRVSGVPMAYLTGVAPFAGLELRVGAGVFVPRRDFSDVVEPVLSHLTGVTAPVVVDLCAGAGAHALVIAHRRPDAEVHAVEIDEEAYGFAELNAAERVAGGDTGIHLHRGDVTRPGVLADLDGTVDVVVSNPPFVPEQAQLPPEFAVHQPRIAVFAGGDGLEVIRGVIDTAARLLRPGGRLVLEHGHLHGETMPALFAADDRFTDIALHTDQFGYPHYVVATRV</sequence>
<evidence type="ECO:0000256" key="2">
    <source>
        <dbReference type="ARBA" id="ARBA00022603"/>
    </source>
</evidence>
<evidence type="ECO:0000256" key="1">
    <source>
        <dbReference type="ARBA" id="ARBA00012771"/>
    </source>
</evidence>
<dbReference type="Proteomes" id="UP000182486">
    <property type="component" value="Unassembled WGS sequence"/>
</dbReference>
<dbReference type="CDD" id="cd02440">
    <property type="entry name" value="AdoMet_MTases"/>
    <property type="match status" value="1"/>
</dbReference>
<dbReference type="Pfam" id="PF17827">
    <property type="entry name" value="PrmC_N"/>
    <property type="match status" value="1"/>
</dbReference>
<protein>
    <recommendedName>
        <fullName evidence="1">peptide chain release factor N(5)-glutamine methyltransferase</fullName>
        <ecNumber evidence="1">2.1.1.297</ecNumber>
    </recommendedName>
</protein>
<dbReference type="EMBL" id="MEIA01000001">
    <property type="protein sequence ID" value="OJF16271.1"/>
    <property type="molecule type" value="Genomic_DNA"/>
</dbReference>
<proteinExistence type="predicted"/>
<dbReference type="InterPro" id="IPR050320">
    <property type="entry name" value="N5-glutamine_MTase"/>
</dbReference>
<dbReference type="GO" id="GO:0003676">
    <property type="term" value="F:nucleic acid binding"/>
    <property type="evidence" value="ECO:0007669"/>
    <property type="project" value="InterPro"/>
</dbReference>
<dbReference type="Gene3D" id="1.10.8.10">
    <property type="entry name" value="DNA helicase RuvA subunit, C-terminal domain"/>
    <property type="match status" value="1"/>
</dbReference>
<keyword evidence="2" id="KW-0489">Methyltransferase</keyword>
<dbReference type="SUPFAM" id="SSF53335">
    <property type="entry name" value="S-adenosyl-L-methionine-dependent methyltransferases"/>
    <property type="match status" value="1"/>
</dbReference>
<evidence type="ECO:0000259" key="7">
    <source>
        <dbReference type="Pfam" id="PF17827"/>
    </source>
</evidence>
<dbReference type="NCBIfam" id="TIGR00536">
    <property type="entry name" value="hemK_fam"/>
    <property type="match status" value="1"/>
</dbReference>